<feature type="binding site" evidence="10">
    <location>
        <begin position="11"/>
        <end position="18"/>
    </location>
    <ligand>
        <name>ATP</name>
        <dbReference type="ChEBI" id="CHEBI:30616"/>
    </ligand>
</feature>
<dbReference type="Gene3D" id="1.10.20.140">
    <property type="match status" value="1"/>
</dbReference>
<feature type="site" description="Interaction with substrate tRNA" evidence="10">
    <location>
        <position position="124"/>
    </location>
</feature>
<dbReference type="GO" id="GO:0006400">
    <property type="term" value="P:tRNA modification"/>
    <property type="evidence" value="ECO:0007669"/>
    <property type="project" value="TreeGrafter"/>
</dbReference>
<reference evidence="14 15" key="1">
    <citation type="submission" date="2018-12" db="EMBL/GenBank/DDBJ databases">
        <authorList>
            <person name="Li A."/>
            <person name="Zhang M."/>
            <person name="Zhu H."/>
        </authorList>
    </citation>
    <scope>NUCLEOTIDE SEQUENCE [LARGE SCALE GENOMIC DNA]</scope>
    <source>
        <strain evidence="14 15">R04H25</strain>
    </source>
</reference>
<dbReference type="AlphaFoldDB" id="A0A451GE58"/>
<dbReference type="EMBL" id="RSFE01000004">
    <property type="protein sequence ID" value="RWU11226.1"/>
    <property type="molecule type" value="Genomic_DNA"/>
</dbReference>
<comment type="caution">
    <text evidence="10">Lacks conserved residue(s) required for the propagation of feature annotation.</text>
</comment>
<dbReference type="FunFam" id="1.10.20.140:FF:000001">
    <property type="entry name" value="tRNA dimethylallyltransferase"/>
    <property type="match status" value="1"/>
</dbReference>
<sequence length="318" mass="35447">MNEPFVICLYGPTAAGKTGLAIALTQQLPCDIVSVDSALIYRGMDIGTAKPTAAELAQAPHRLIDICDPAESYSAAQFAADARREIDAIIARGRIPLLVGGTMLYFKALLEGMSQLPEADEHIRQQLGRGLEQHGSAKLHAELAAIDPVSAARIHPNDPQRLMRALEVYRISGKTLTDLTAARHGALPYPLIQIAVAPRDRATLHQRIALRFRQMVEQGLLNEVEQLRQRSDLHVDLPAIRCVGYRQAWQYLDGDYDYEEFIDRGIFATRQLAKRQLTWLRKWPGVQWLESESPNLLEQALELCAQPPQLFAQGSLEN</sequence>
<evidence type="ECO:0000256" key="12">
    <source>
        <dbReference type="RuleBase" id="RU003784"/>
    </source>
</evidence>
<dbReference type="GO" id="GO:0005524">
    <property type="term" value="F:ATP binding"/>
    <property type="evidence" value="ECO:0007669"/>
    <property type="project" value="UniProtKB-UniRule"/>
</dbReference>
<evidence type="ECO:0000256" key="8">
    <source>
        <dbReference type="ARBA" id="ARBA00022842"/>
    </source>
</evidence>
<protein>
    <recommendedName>
        <fullName evidence="10">tRNA dimethylallyltransferase</fullName>
        <ecNumber evidence="10">2.5.1.75</ecNumber>
    </recommendedName>
    <alternativeName>
        <fullName evidence="10">Dimethylallyl diphosphate:tRNA dimethylallyltransferase</fullName>
        <shortName evidence="10">DMAPP:tRNA dimethylallyltransferase</shortName>
        <shortName evidence="10">DMATase</shortName>
    </alternativeName>
    <alternativeName>
        <fullName evidence="10">Isopentenyl-diphosphate:tRNA isopentenyltransferase</fullName>
        <shortName evidence="10">IPP transferase</shortName>
        <shortName evidence="10">IPPT</shortName>
        <shortName evidence="10">IPTase</shortName>
    </alternativeName>
</protein>
<evidence type="ECO:0000313" key="15">
    <source>
        <dbReference type="Proteomes" id="UP000288789"/>
    </source>
</evidence>
<evidence type="ECO:0000256" key="7">
    <source>
        <dbReference type="ARBA" id="ARBA00022840"/>
    </source>
</evidence>
<evidence type="ECO:0000256" key="13">
    <source>
        <dbReference type="RuleBase" id="RU003785"/>
    </source>
</evidence>
<comment type="caution">
    <text evidence="14">The sequence shown here is derived from an EMBL/GenBank/DDBJ whole genome shotgun (WGS) entry which is preliminary data.</text>
</comment>
<dbReference type="EC" id="2.5.1.75" evidence="10"/>
<dbReference type="HAMAP" id="MF_00185">
    <property type="entry name" value="IPP_trans"/>
    <property type="match status" value="1"/>
</dbReference>
<evidence type="ECO:0000256" key="3">
    <source>
        <dbReference type="ARBA" id="ARBA00005842"/>
    </source>
</evidence>
<keyword evidence="8 10" id="KW-0460">Magnesium</keyword>
<feature type="region of interest" description="Interaction with substrate tRNA" evidence="10">
    <location>
        <begin position="160"/>
        <end position="164"/>
    </location>
</feature>
<evidence type="ECO:0000256" key="1">
    <source>
        <dbReference type="ARBA" id="ARBA00001946"/>
    </source>
</evidence>
<feature type="binding site" evidence="10">
    <location>
        <begin position="13"/>
        <end position="18"/>
    </location>
    <ligand>
        <name>substrate</name>
    </ligand>
</feature>
<comment type="cofactor">
    <cofactor evidence="1 10">
        <name>Mg(2+)</name>
        <dbReference type="ChEBI" id="CHEBI:18420"/>
    </cofactor>
</comment>
<dbReference type="InterPro" id="IPR027417">
    <property type="entry name" value="P-loop_NTPase"/>
</dbReference>
<feature type="region of interest" description="Interaction with substrate tRNA" evidence="10">
    <location>
        <begin position="36"/>
        <end position="39"/>
    </location>
</feature>
<dbReference type="InterPro" id="IPR039657">
    <property type="entry name" value="Dimethylallyltransferase"/>
</dbReference>
<comment type="function">
    <text evidence="2 10 12">Catalyzes the transfer of a dimethylallyl group onto the adenine at position 37 in tRNAs that read codons beginning with uridine, leading to the formation of N6-(dimethylallyl)adenosine (i(6)A).</text>
</comment>
<dbReference type="PANTHER" id="PTHR11088">
    <property type="entry name" value="TRNA DIMETHYLALLYLTRANSFERASE"/>
    <property type="match status" value="1"/>
</dbReference>
<keyword evidence="4 10" id="KW-0808">Transferase</keyword>
<keyword evidence="15" id="KW-1185">Reference proteome</keyword>
<dbReference type="PANTHER" id="PTHR11088:SF60">
    <property type="entry name" value="TRNA DIMETHYLALLYLTRANSFERASE"/>
    <property type="match status" value="1"/>
</dbReference>
<proteinExistence type="inferred from homology"/>
<feature type="site" description="Interaction with substrate tRNA" evidence="10">
    <location>
        <position position="102"/>
    </location>
</feature>
<dbReference type="InterPro" id="IPR018022">
    <property type="entry name" value="IPT"/>
</dbReference>
<feature type="region of interest" description="Interaction with substrate tRNA" evidence="10">
    <location>
        <begin position="241"/>
        <end position="246"/>
    </location>
</feature>
<dbReference type="OrthoDB" id="9776390at2"/>
<organism evidence="14 15">
    <name type="scientific">Pseudidiomarina gelatinasegens</name>
    <dbReference type="NCBI Taxonomy" id="2487740"/>
    <lineage>
        <taxon>Bacteria</taxon>
        <taxon>Pseudomonadati</taxon>
        <taxon>Pseudomonadota</taxon>
        <taxon>Gammaproteobacteria</taxon>
        <taxon>Alteromonadales</taxon>
        <taxon>Idiomarinaceae</taxon>
        <taxon>Pseudidiomarina</taxon>
    </lineage>
</organism>
<evidence type="ECO:0000313" key="14">
    <source>
        <dbReference type="EMBL" id="RWU11226.1"/>
    </source>
</evidence>
<evidence type="ECO:0000256" key="6">
    <source>
        <dbReference type="ARBA" id="ARBA00022741"/>
    </source>
</evidence>
<dbReference type="RefSeq" id="WP_128352233.1">
    <property type="nucleotide sequence ID" value="NZ_RSFE01000004.1"/>
</dbReference>
<dbReference type="SUPFAM" id="SSF52540">
    <property type="entry name" value="P-loop containing nucleoside triphosphate hydrolases"/>
    <property type="match status" value="2"/>
</dbReference>
<evidence type="ECO:0000256" key="2">
    <source>
        <dbReference type="ARBA" id="ARBA00003213"/>
    </source>
</evidence>
<accession>A0A451GE58</accession>
<comment type="subunit">
    <text evidence="10">Monomer.</text>
</comment>
<dbReference type="Pfam" id="PF01715">
    <property type="entry name" value="IPPT"/>
    <property type="match status" value="1"/>
</dbReference>
<dbReference type="NCBIfam" id="TIGR00174">
    <property type="entry name" value="miaA"/>
    <property type="match status" value="1"/>
</dbReference>
<keyword evidence="5 10" id="KW-0819">tRNA processing</keyword>
<evidence type="ECO:0000256" key="11">
    <source>
        <dbReference type="RuleBase" id="RU003783"/>
    </source>
</evidence>
<evidence type="ECO:0000256" key="9">
    <source>
        <dbReference type="ARBA" id="ARBA00049563"/>
    </source>
</evidence>
<evidence type="ECO:0000256" key="5">
    <source>
        <dbReference type="ARBA" id="ARBA00022694"/>
    </source>
</evidence>
<evidence type="ECO:0000256" key="4">
    <source>
        <dbReference type="ARBA" id="ARBA00022679"/>
    </source>
</evidence>
<keyword evidence="6 10" id="KW-0547">Nucleotide-binding</keyword>
<dbReference type="GO" id="GO:0052381">
    <property type="term" value="F:tRNA dimethylallyltransferase activity"/>
    <property type="evidence" value="ECO:0007669"/>
    <property type="project" value="UniProtKB-UniRule"/>
</dbReference>
<evidence type="ECO:0000256" key="10">
    <source>
        <dbReference type="HAMAP-Rule" id="MF_00185"/>
    </source>
</evidence>
<comment type="catalytic activity">
    <reaction evidence="9 10 11">
        <text>adenosine(37) in tRNA + dimethylallyl diphosphate = N(6)-dimethylallyladenosine(37) in tRNA + diphosphate</text>
        <dbReference type="Rhea" id="RHEA:26482"/>
        <dbReference type="Rhea" id="RHEA-COMP:10162"/>
        <dbReference type="Rhea" id="RHEA-COMP:10375"/>
        <dbReference type="ChEBI" id="CHEBI:33019"/>
        <dbReference type="ChEBI" id="CHEBI:57623"/>
        <dbReference type="ChEBI" id="CHEBI:74411"/>
        <dbReference type="ChEBI" id="CHEBI:74415"/>
        <dbReference type="EC" id="2.5.1.75"/>
    </reaction>
</comment>
<dbReference type="Gene3D" id="3.40.50.300">
    <property type="entry name" value="P-loop containing nucleotide triphosphate hydrolases"/>
    <property type="match status" value="1"/>
</dbReference>
<gene>
    <name evidence="10 14" type="primary">miaA</name>
    <name evidence="14" type="ORF">EGC76_06730</name>
</gene>
<dbReference type="Proteomes" id="UP000288789">
    <property type="component" value="Unassembled WGS sequence"/>
</dbReference>
<keyword evidence="7 10" id="KW-0067">ATP-binding</keyword>
<name>A0A451GE58_9GAMM</name>
<comment type="similarity">
    <text evidence="3 10 13">Belongs to the IPP transferase family.</text>
</comment>